<gene>
    <name evidence="2" type="ORF">COU10_02675</name>
</gene>
<dbReference type="SUPFAM" id="SSF143034">
    <property type="entry name" value="L35p-like"/>
    <property type="match status" value="1"/>
</dbReference>
<name>A0A2H0UN04_9BACT</name>
<evidence type="ECO:0008006" key="4">
    <source>
        <dbReference type="Google" id="ProtNLM"/>
    </source>
</evidence>
<dbReference type="EMBL" id="PFBC01000042">
    <property type="protein sequence ID" value="PIR87802.1"/>
    <property type="molecule type" value="Genomic_DNA"/>
</dbReference>
<dbReference type="InterPro" id="IPR037229">
    <property type="entry name" value="Ribosomal_bL35_sf"/>
</dbReference>
<feature type="compositionally biased region" description="Basic and acidic residues" evidence="1">
    <location>
        <begin position="28"/>
        <end position="37"/>
    </location>
</feature>
<dbReference type="Gene3D" id="4.10.410.60">
    <property type="match status" value="1"/>
</dbReference>
<evidence type="ECO:0000313" key="2">
    <source>
        <dbReference type="EMBL" id="PIR87802.1"/>
    </source>
</evidence>
<dbReference type="Proteomes" id="UP000230903">
    <property type="component" value="Unassembled WGS sequence"/>
</dbReference>
<accession>A0A2H0UN04</accession>
<proteinExistence type="predicted"/>
<dbReference type="AlphaFoldDB" id="A0A2H0UN04"/>
<feature type="region of interest" description="Disordered" evidence="1">
    <location>
        <begin position="1"/>
        <end position="43"/>
    </location>
</feature>
<organism evidence="2 3">
    <name type="scientific">Candidatus Harrisonbacteria bacterium CG10_big_fil_rev_8_21_14_0_10_45_28</name>
    <dbReference type="NCBI Taxonomy" id="1974586"/>
    <lineage>
        <taxon>Bacteria</taxon>
        <taxon>Candidatus Harrisoniibacteriota</taxon>
    </lineage>
</organism>
<comment type="caution">
    <text evidence="2">The sequence shown here is derived from an EMBL/GenBank/DDBJ whole genome shotgun (WGS) entry which is preliminary data.</text>
</comment>
<reference evidence="3" key="1">
    <citation type="submission" date="2017-09" db="EMBL/GenBank/DDBJ databases">
        <title>Depth-based differentiation of microbial function through sediment-hosted aquifers and enrichment of novel symbionts in the deep terrestrial subsurface.</title>
        <authorList>
            <person name="Probst A.J."/>
            <person name="Ladd B."/>
            <person name="Jarett J.K."/>
            <person name="Geller-Mcgrath D.E."/>
            <person name="Sieber C.M.K."/>
            <person name="Emerson J.B."/>
            <person name="Anantharaman K."/>
            <person name="Thomas B.C."/>
            <person name="Malmstrom R."/>
            <person name="Stieglmeier M."/>
            <person name="Klingl A."/>
            <person name="Woyke T."/>
            <person name="Ryan C.M."/>
            <person name="Banfield J.F."/>
        </authorList>
    </citation>
    <scope>NUCLEOTIDE SEQUENCE [LARGE SCALE GENOMIC DNA]</scope>
</reference>
<evidence type="ECO:0000256" key="1">
    <source>
        <dbReference type="SAM" id="MobiDB-lite"/>
    </source>
</evidence>
<sequence length="61" mass="7019">MKKTVTKRIKIGKSGKMTRRKMRIGHNGTRDSKTQKDSHRKTPTVFKADAKLIRVALNRVN</sequence>
<evidence type="ECO:0000313" key="3">
    <source>
        <dbReference type="Proteomes" id="UP000230903"/>
    </source>
</evidence>
<protein>
    <recommendedName>
        <fullName evidence="4">50S ribosomal protein L35</fullName>
    </recommendedName>
</protein>
<feature type="compositionally biased region" description="Basic residues" evidence="1">
    <location>
        <begin position="1"/>
        <end position="24"/>
    </location>
</feature>